<organism evidence="3 4">
    <name type="scientific">Coemansia spiralis</name>
    <dbReference type="NCBI Taxonomy" id="417178"/>
    <lineage>
        <taxon>Eukaryota</taxon>
        <taxon>Fungi</taxon>
        <taxon>Fungi incertae sedis</taxon>
        <taxon>Zoopagomycota</taxon>
        <taxon>Kickxellomycotina</taxon>
        <taxon>Kickxellomycetes</taxon>
        <taxon>Kickxellales</taxon>
        <taxon>Kickxellaceae</taxon>
        <taxon>Coemansia</taxon>
    </lineage>
</organism>
<evidence type="ECO:0000313" key="4">
    <source>
        <dbReference type="Proteomes" id="UP001151518"/>
    </source>
</evidence>
<dbReference type="OrthoDB" id="6247875at2759"/>
<dbReference type="GO" id="GO:0003677">
    <property type="term" value="F:DNA binding"/>
    <property type="evidence" value="ECO:0007669"/>
    <property type="project" value="UniProtKB-UniRule"/>
</dbReference>
<keyword evidence="1" id="KW-0539">Nucleus</keyword>
<dbReference type="SMART" id="SM00398">
    <property type="entry name" value="HMG"/>
    <property type="match status" value="1"/>
</dbReference>
<evidence type="ECO:0000313" key="3">
    <source>
        <dbReference type="EMBL" id="KAJ2675016.1"/>
    </source>
</evidence>
<dbReference type="InterPro" id="IPR036910">
    <property type="entry name" value="HMG_box_dom_sf"/>
</dbReference>
<reference evidence="3" key="1">
    <citation type="submission" date="2022-07" db="EMBL/GenBank/DDBJ databases">
        <title>Phylogenomic reconstructions and comparative analyses of Kickxellomycotina fungi.</title>
        <authorList>
            <person name="Reynolds N.K."/>
            <person name="Stajich J.E."/>
            <person name="Barry K."/>
            <person name="Grigoriev I.V."/>
            <person name="Crous P."/>
            <person name="Smith M.E."/>
        </authorList>
    </citation>
    <scope>NUCLEOTIDE SEQUENCE</scope>
    <source>
        <strain evidence="3">NRRL 3115</strain>
    </source>
</reference>
<proteinExistence type="predicted"/>
<dbReference type="AlphaFoldDB" id="A0A9W8G612"/>
<dbReference type="GO" id="GO:0005634">
    <property type="term" value="C:nucleus"/>
    <property type="evidence" value="ECO:0007669"/>
    <property type="project" value="UniProtKB-UniRule"/>
</dbReference>
<dbReference type="Gene3D" id="1.10.30.10">
    <property type="entry name" value="High mobility group box domain"/>
    <property type="match status" value="1"/>
</dbReference>
<evidence type="ECO:0000256" key="1">
    <source>
        <dbReference type="PROSITE-ProRule" id="PRU00267"/>
    </source>
</evidence>
<comment type="caution">
    <text evidence="3">The sequence shown here is derived from an EMBL/GenBank/DDBJ whole genome shotgun (WGS) entry which is preliminary data.</text>
</comment>
<keyword evidence="1" id="KW-0238">DNA-binding</keyword>
<dbReference type="Proteomes" id="UP001151518">
    <property type="component" value="Unassembled WGS sequence"/>
</dbReference>
<evidence type="ECO:0000259" key="2">
    <source>
        <dbReference type="PROSITE" id="PS50118"/>
    </source>
</evidence>
<dbReference type="Pfam" id="PF00505">
    <property type="entry name" value="HMG_box"/>
    <property type="match status" value="1"/>
</dbReference>
<sequence length="265" mass="30056">MDNYQQAYQKYPDMYQGQPVNALNYANIGGMPIINMSNTPMNSIPAFGLPTSLSIPKAPQTTSSSRVLSEPDCQIYQCNKDADPQEFSARQMISIEGRVFIEHTPGHSIIFVPNKLKPSQVMQQVSKKGKSRVDKPARPCNVFFKYRSHKLAELQAQFPKLNQTVISRMVAEHWKKETDDVKERFKLEYKEDMNKYEMAKRVRRSKSDADIEENVLTGATAIDLPFYGSLGLVDSPSEDGTAPRHRSFTLPVDDKQQIGISRLIH</sequence>
<protein>
    <recommendedName>
        <fullName evidence="2">HMG box domain-containing protein</fullName>
    </recommendedName>
</protein>
<dbReference type="PROSITE" id="PS50118">
    <property type="entry name" value="HMG_BOX_2"/>
    <property type="match status" value="1"/>
</dbReference>
<accession>A0A9W8G612</accession>
<dbReference type="InterPro" id="IPR009071">
    <property type="entry name" value="HMG_box_dom"/>
</dbReference>
<feature type="DNA-binding region" description="HMG box" evidence="1">
    <location>
        <begin position="136"/>
        <end position="204"/>
    </location>
</feature>
<feature type="domain" description="HMG box" evidence="2">
    <location>
        <begin position="136"/>
        <end position="204"/>
    </location>
</feature>
<gene>
    <name evidence="3" type="ORF">GGI25_004164</name>
</gene>
<dbReference type="SUPFAM" id="SSF47095">
    <property type="entry name" value="HMG-box"/>
    <property type="match status" value="1"/>
</dbReference>
<name>A0A9W8G612_9FUNG</name>
<dbReference type="EMBL" id="JANBTW010000052">
    <property type="protein sequence ID" value="KAJ2675016.1"/>
    <property type="molecule type" value="Genomic_DNA"/>
</dbReference>